<evidence type="ECO:0000313" key="1">
    <source>
        <dbReference type="EMBL" id="MPL83022.1"/>
    </source>
</evidence>
<reference evidence="1" key="1">
    <citation type="submission" date="2019-08" db="EMBL/GenBank/DDBJ databases">
        <authorList>
            <person name="Kucharzyk K."/>
            <person name="Murdoch R.W."/>
            <person name="Higgins S."/>
            <person name="Loffler F."/>
        </authorList>
    </citation>
    <scope>NUCLEOTIDE SEQUENCE</scope>
</reference>
<sequence length="150" mass="15261">MHYIGICSGCRWGSCDGKNTAVIDACNTCRKTRCISSGSTTTNGIGYGCDGNIGTQRLIVSSGSRGQLYSGIRVYSDGACSSCGGGAGPCGSYNIVKSSLNCRCSANGKSVAGQNPGNPSGEASRSHIGHSAGNSIYNVANWSVDTNELS</sequence>
<accession>A0A644UW32</accession>
<proteinExistence type="predicted"/>
<dbReference type="EMBL" id="VSSQ01000171">
    <property type="protein sequence ID" value="MPL83022.1"/>
    <property type="molecule type" value="Genomic_DNA"/>
</dbReference>
<protein>
    <submittedName>
        <fullName evidence="1">Uncharacterized protein</fullName>
    </submittedName>
</protein>
<dbReference type="AlphaFoldDB" id="A0A644UW32"/>
<comment type="caution">
    <text evidence="1">The sequence shown here is derived from an EMBL/GenBank/DDBJ whole genome shotgun (WGS) entry which is preliminary data.</text>
</comment>
<gene>
    <name evidence="1" type="ORF">SDC9_28972</name>
</gene>
<name>A0A644UW32_9ZZZZ</name>
<organism evidence="1">
    <name type="scientific">bioreactor metagenome</name>
    <dbReference type="NCBI Taxonomy" id="1076179"/>
    <lineage>
        <taxon>unclassified sequences</taxon>
        <taxon>metagenomes</taxon>
        <taxon>ecological metagenomes</taxon>
    </lineage>
</organism>